<dbReference type="InterPro" id="IPR016039">
    <property type="entry name" value="Thiolase-like"/>
</dbReference>
<dbReference type="PROSITE" id="PS52004">
    <property type="entry name" value="KS3_2"/>
    <property type="match status" value="1"/>
</dbReference>
<dbReference type="Pfam" id="PF00550">
    <property type="entry name" value="PP-binding"/>
    <property type="match status" value="1"/>
</dbReference>
<organism evidence="6 7">
    <name type="scientific">Treponema bryantii</name>
    <dbReference type="NCBI Taxonomy" id="163"/>
    <lineage>
        <taxon>Bacteria</taxon>
        <taxon>Pseudomonadati</taxon>
        <taxon>Spirochaetota</taxon>
        <taxon>Spirochaetia</taxon>
        <taxon>Spirochaetales</taxon>
        <taxon>Treponemataceae</taxon>
        <taxon>Treponema</taxon>
    </lineage>
</organism>
<keyword evidence="7" id="KW-1185">Reference proteome</keyword>
<name>A0A1H9HHG5_9SPIR</name>
<dbReference type="Gene3D" id="3.40.47.10">
    <property type="match status" value="1"/>
</dbReference>
<dbReference type="CDD" id="cd00833">
    <property type="entry name" value="PKS"/>
    <property type="match status" value="1"/>
</dbReference>
<keyword evidence="2" id="KW-0597">Phosphoprotein</keyword>
<dbReference type="InterPro" id="IPR036291">
    <property type="entry name" value="NAD(P)-bd_dom_sf"/>
</dbReference>
<dbReference type="InterPro" id="IPR020841">
    <property type="entry name" value="PKS_Beta-ketoAc_synthase_dom"/>
</dbReference>
<dbReference type="Gene3D" id="1.10.1240.100">
    <property type="match status" value="1"/>
</dbReference>
<dbReference type="GO" id="GO:0006633">
    <property type="term" value="P:fatty acid biosynthetic process"/>
    <property type="evidence" value="ECO:0007669"/>
    <property type="project" value="InterPro"/>
</dbReference>
<dbReference type="GO" id="GO:0004315">
    <property type="term" value="F:3-oxoacyl-[acyl-carrier-protein] synthase activity"/>
    <property type="evidence" value="ECO:0007669"/>
    <property type="project" value="InterPro"/>
</dbReference>
<dbReference type="Gene3D" id="1.10.1200.10">
    <property type="entry name" value="ACP-like"/>
    <property type="match status" value="1"/>
</dbReference>
<evidence type="ECO:0000259" key="4">
    <source>
        <dbReference type="PROSITE" id="PS50075"/>
    </source>
</evidence>
<dbReference type="SMART" id="SM00822">
    <property type="entry name" value="PKS_KR"/>
    <property type="match status" value="1"/>
</dbReference>
<dbReference type="OrthoDB" id="9808669at2"/>
<dbReference type="PANTHER" id="PTHR43775:SF37">
    <property type="entry name" value="SI:DKEY-61P9.11"/>
    <property type="match status" value="1"/>
</dbReference>
<dbReference type="InterPro" id="IPR050091">
    <property type="entry name" value="PKS_NRPS_Biosynth_Enz"/>
</dbReference>
<reference evidence="6 7" key="1">
    <citation type="submission" date="2016-10" db="EMBL/GenBank/DDBJ databases">
        <authorList>
            <person name="de Groot N.N."/>
        </authorList>
    </citation>
    <scope>NUCLEOTIDE SEQUENCE [LARGE SCALE GENOMIC DNA]</scope>
    <source>
        <strain evidence="6 7">B25</strain>
    </source>
</reference>
<dbReference type="InterPro" id="IPR014031">
    <property type="entry name" value="Ketoacyl_synth_C"/>
</dbReference>
<dbReference type="Proteomes" id="UP000182360">
    <property type="component" value="Unassembled WGS sequence"/>
</dbReference>
<dbReference type="AlphaFoldDB" id="A0A1H9HHG5"/>
<dbReference type="InterPro" id="IPR032821">
    <property type="entry name" value="PKS_assoc"/>
</dbReference>
<dbReference type="RefSeq" id="WP_074644285.1">
    <property type="nucleotide sequence ID" value="NZ_FOFU01000007.1"/>
</dbReference>
<dbReference type="PROSITE" id="PS50075">
    <property type="entry name" value="CARRIER"/>
    <property type="match status" value="1"/>
</dbReference>
<feature type="domain" description="Ketosynthase family 3 (KS3)" evidence="5">
    <location>
        <begin position="2"/>
        <end position="431"/>
    </location>
</feature>
<dbReference type="InterPro" id="IPR018201">
    <property type="entry name" value="Ketoacyl_synth_AS"/>
</dbReference>
<dbReference type="InterPro" id="IPR049490">
    <property type="entry name" value="C883_1060-like_KR_N"/>
</dbReference>
<dbReference type="GO" id="GO:0004312">
    <property type="term" value="F:fatty acid synthase activity"/>
    <property type="evidence" value="ECO:0007669"/>
    <property type="project" value="TreeGrafter"/>
</dbReference>
<dbReference type="Pfam" id="PF02801">
    <property type="entry name" value="Ketoacyl-synt_C"/>
    <property type="match status" value="1"/>
</dbReference>
<dbReference type="Pfam" id="PF16197">
    <property type="entry name" value="KAsynt_C_assoc"/>
    <property type="match status" value="1"/>
</dbReference>
<gene>
    <name evidence="6" type="ORF">SAMN04487977_1078</name>
</gene>
<evidence type="ECO:0000313" key="7">
    <source>
        <dbReference type="Proteomes" id="UP000182360"/>
    </source>
</evidence>
<dbReference type="InterPro" id="IPR057326">
    <property type="entry name" value="KR_dom"/>
</dbReference>
<dbReference type="SMART" id="SM00825">
    <property type="entry name" value="PKS_KS"/>
    <property type="match status" value="1"/>
</dbReference>
<protein>
    <submittedName>
        <fullName evidence="6">Phosphopantetheine attachment site</fullName>
    </submittedName>
</protein>
<dbReference type="Pfam" id="PF00109">
    <property type="entry name" value="ketoacyl-synt"/>
    <property type="match status" value="1"/>
</dbReference>
<dbReference type="InterPro" id="IPR009081">
    <property type="entry name" value="PP-bd_ACP"/>
</dbReference>
<dbReference type="InterPro" id="IPR014030">
    <property type="entry name" value="Ketoacyl_synth_N"/>
</dbReference>
<dbReference type="PANTHER" id="PTHR43775">
    <property type="entry name" value="FATTY ACID SYNTHASE"/>
    <property type="match status" value="1"/>
</dbReference>
<sequence length="1194" mass="134228">MSNDIAIIGMSVNLPGISNLKDLWTLLKNKETLVRKFPDGRIKDYESYFKYLKQIGIHEPDSDTIEFYDGCYFDNVKKFDSDFFSFSPKIASVTDPQQRLLLKTVYMALEDSGYVNDKIENTDTGVFIGFAANPGNMYSDYLYRVDYSLSQVSLTGVIPSMFANRLSYIFNLHGPSTVLDCACSSSLVAVHNAKNAILAGECSMAIVAGSRIVYTPLNSQTSSIGIESPDGFTRTFDVNANGTGYGEGSGAIILKRLDEAVRDGDNIYAVIKGSAVNHDGHKDSITTPESKSQAILLNQAWKNAEIDPRSVKYIEAHGTATRIGDPIEVEGLRQAFKDYEDYKCYVGTIKTNIGHLYEGSGIMAIIKSALIAKNRMIPPIANFEQPNPILNIPDSPVIIPTENIPIQEDKFHLGISAFGLGGTNCHIVLENYDFEDTNTSDDSNYYFTISSKTDTSLVKLIQSYRNFILDNKDLNLRDFCYSTNYSRGYYDIKFGLKISSLSELESILSDILNESSYENEYTYITNSKLIKKSLNECNDAILNTWIEKNILKLDDLNYSKNARKITLPNYEFEEKENWIEFPKDYQITCLKNTYSFTNSTLTNEIVFVPCEYSDPNYSKNKAVIIKDSENELSFAKDKLNNISIYDINVSDLLKDEESQIEIVKQLVEFVKDNSIENIIFALADEKTKAVSYDEFKKRIRKNLYTLFLLSKEIILTGLNLSLSVLTENSIKVKDSDIPEVPENASLAGFLKVIQREYPSLKTKMIDLSGSYNSDSVLAEIFSDREGLYCIRNNTLYHEEFKEYTFKNNANESKEYIKNNGVYLITGGTGGIGLEVCKHFASINNNISLVLVNRTKLPDISTWQDYVKNPENPKVAVKIQQLLDLKNTGVKLYLYNCDISEEEQVKAIISKVNNEVGKINGVVHAAGVPGKSIIQNKSLNEFDSVIRPKMLGSYILEKLVPPAEVDFYLYFSSVATTFPSAGQSDYAAGNYYLDTIAINDSEKNLRKVTCDWVAWKEVGMAVDYNTNFDTTFKAITNSEGIQVIDDILRSNKPRIFGGRIYYESDIIQFLRDFQINLSDNIEEKITTMLHTKEDVSAKKYLEHKKKIDAIQVDVTSGNDEFKELVILVARCWSNCLGFSEFDANDDFLECGGDSISALSIVSDLSIYLGEEVSLSSFMLHSTINSLAKYIGGLKK</sequence>
<proteinExistence type="predicted"/>
<dbReference type="PROSITE" id="PS00606">
    <property type="entry name" value="KS3_1"/>
    <property type="match status" value="1"/>
</dbReference>
<keyword evidence="1" id="KW-0596">Phosphopantetheine</keyword>
<dbReference type="SUPFAM" id="SSF53901">
    <property type="entry name" value="Thiolase-like"/>
    <property type="match status" value="1"/>
</dbReference>
<dbReference type="InterPro" id="IPR036736">
    <property type="entry name" value="ACP-like_sf"/>
</dbReference>
<evidence type="ECO:0000313" key="6">
    <source>
        <dbReference type="EMBL" id="SEQ61793.1"/>
    </source>
</evidence>
<evidence type="ECO:0000256" key="2">
    <source>
        <dbReference type="ARBA" id="ARBA00022553"/>
    </source>
</evidence>
<evidence type="ECO:0000256" key="1">
    <source>
        <dbReference type="ARBA" id="ARBA00022450"/>
    </source>
</evidence>
<dbReference type="EMBL" id="FOFU01000007">
    <property type="protein sequence ID" value="SEQ61793.1"/>
    <property type="molecule type" value="Genomic_DNA"/>
</dbReference>
<dbReference type="Gene3D" id="3.40.50.720">
    <property type="entry name" value="NAD(P)-binding Rossmann-like Domain"/>
    <property type="match status" value="1"/>
</dbReference>
<dbReference type="InterPro" id="IPR013968">
    <property type="entry name" value="PKS_KR"/>
</dbReference>
<dbReference type="Pfam" id="PF08659">
    <property type="entry name" value="KR"/>
    <property type="match status" value="1"/>
</dbReference>
<feature type="domain" description="Carrier" evidence="4">
    <location>
        <begin position="1118"/>
        <end position="1193"/>
    </location>
</feature>
<dbReference type="SUPFAM" id="SSF51735">
    <property type="entry name" value="NAD(P)-binding Rossmann-fold domains"/>
    <property type="match status" value="2"/>
</dbReference>
<accession>A0A1H9HHG5</accession>
<dbReference type="Pfam" id="PF21394">
    <property type="entry name" value="Beta-ketacyl_N"/>
    <property type="match status" value="1"/>
</dbReference>
<evidence type="ECO:0000256" key="3">
    <source>
        <dbReference type="ARBA" id="ARBA00022679"/>
    </source>
</evidence>
<keyword evidence="3" id="KW-0808">Transferase</keyword>
<dbReference type="SUPFAM" id="SSF47336">
    <property type="entry name" value="ACP-like"/>
    <property type="match status" value="1"/>
</dbReference>
<evidence type="ECO:0000259" key="5">
    <source>
        <dbReference type="PROSITE" id="PS52004"/>
    </source>
</evidence>